<dbReference type="Gene3D" id="3.40.1170.60">
    <property type="match status" value="1"/>
</dbReference>
<dbReference type="GO" id="GO:0000287">
    <property type="term" value="F:magnesium ion binding"/>
    <property type="evidence" value="ECO:0007669"/>
    <property type="project" value="UniProtKB-UniRule"/>
</dbReference>
<evidence type="ECO:0000256" key="6">
    <source>
        <dbReference type="ARBA" id="ARBA00022679"/>
    </source>
</evidence>
<evidence type="ECO:0000259" key="19">
    <source>
        <dbReference type="PROSITE" id="PS50173"/>
    </source>
</evidence>
<feature type="binding site" evidence="17">
    <location>
        <position position="129"/>
    </location>
    <ligand>
        <name>Mg(2+)</name>
        <dbReference type="ChEBI" id="CHEBI:18420"/>
    </ligand>
</feature>
<keyword evidence="4 17" id="KW-0515">Mutator protein</keyword>
<dbReference type="InterPro" id="IPR036775">
    <property type="entry name" value="DNA_pol_Y-fam_lit_finger_sf"/>
</dbReference>
<comment type="subcellular location">
    <subcellularLocation>
        <location evidence="1 17">Cytoplasm</location>
    </subcellularLocation>
</comment>
<feature type="site" description="Substrate discrimination" evidence="17">
    <location>
        <position position="40"/>
    </location>
</feature>
<dbReference type="AlphaFoldDB" id="A0A1G6TV38"/>
<evidence type="ECO:0000256" key="14">
    <source>
        <dbReference type="ARBA" id="ARBA00023204"/>
    </source>
</evidence>
<organism evidence="20 21">
    <name type="scientific">Belnapia rosea</name>
    <dbReference type="NCBI Taxonomy" id="938405"/>
    <lineage>
        <taxon>Bacteria</taxon>
        <taxon>Pseudomonadati</taxon>
        <taxon>Pseudomonadota</taxon>
        <taxon>Alphaproteobacteria</taxon>
        <taxon>Acetobacterales</taxon>
        <taxon>Roseomonadaceae</taxon>
        <taxon>Belnapia</taxon>
    </lineage>
</organism>
<dbReference type="STRING" id="938405.SAMN02927895_02294"/>
<dbReference type="GO" id="GO:0042276">
    <property type="term" value="P:error-prone translesion synthesis"/>
    <property type="evidence" value="ECO:0007669"/>
    <property type="project" value="TreeGrafter"/>
</dbReference>
<keyword evidence="13 17" id="KW-0238">DNA-binding</keyword>
<comment type="subunit">
    <text evidence="3 17">Monomer.</text>
</comment>
<dbReference type="GO" id="GO:0003887">
    <property type="term" value="F:DNA-directed DNA polymerase activity"/>
    <property type="evidence" value="ECO:0007669"/>
    <property type="project" value="UniProtKB-UniRule"/>
</dbReference>
<evidence type="ECO:0000256" key="9">
    <source>
        <dbReference type="ARBA" id="ARBA00022723"/>
    </source>
</evidence>
<evidence type="ECO:0000256" key="12">
    <source>
        <dbReference type="ARBA" id="ARBA00022932"/>
    </source>
</evidence>
<keyword evidence="11 17" id="KW-0460">Magnesium</keyword>
<feature type="domain" description="UmuC" evidence="19">
    <location>
        <begin position="31"/>
        <end position="211"/>
    </location>
</feature>
<accession>A0A1G6TV38</accession>
<keyword evidence="9 17" id="KW-0479">Metal-binding</keyword>
<dbReference type="SUPFAM" id="SSF56672">
    <property type="entry name" value="DNA/RNA polymerases"/>
    <property type="match status" value="1"/>
</dbReference>
<feature type="region of interest" description="Disordered" evidence="18">
    <location>
        <begin position="1"/>
        <end position="21"/>
    </location>
</feature>
<dbReference type="Pfam" id="PF00817">
    <property type="entry name" value="IMS"/>
    <property type="match status" value="1"/>
</dbReference>
<comment type="cofactor">
    <cofactor evidence="17">
        <name>Mg(2+)</name>
        <dbReference type="ChEBI" id="CHEBI:18420"/>
    </cofactor>
    <text evidence="17">Binds 2 magnesium ions per subunit.</text>
</comment>
<comment type="catalytic activity">
    <reaction evidence="16 17">
        <text>DNA(n) + a 2'-deoxyribonucleoside 5'-triphosphate = DNA(n+1) + diphosphate</text>
        <dbReference type="Rhea" id="RHEA:22508"/>
        <dbReference type="Rhea" id="RHEA-COMP:17339"/>
        <dbReference type="Rhea" id="RHEA-COMP:17340"/>
        <dbReference type="ChEBI" id="CHEBI:33019"/>
        <dbReference type="ChEBI" id="CHEBI:61560"/>
        <dbReference type="ChEBI" id="CHEBI:173112"/>
        <dbReference type="EC" id="2.7.7.7"/>
    </reaction>
</comment>
<dbReference type="Pfam" id="PF11798">
    <property type="entry name" value="IMS_HHH"/>
    <property type="match status" value="1"/>
</dbReference>
<dbReference type="InterPro" id="IPR024728">
    <property type="entry name" value="PolY_HhH_motif"/>
</dbReference>
<evidence type="ECO:0000256" key="10">
    <source>
        <dbReference type="ARBA" id="ARBA00022763"/>
    </source>
</evidence>
<dbReference type="InterPro" id="IPR043128">
    <property type="entry name" value="Rev_trsase/Diguanyl_cyclase"/>
</dbReference>
<dbReference type="NCBIfam" id="NF002677">
    <property type="entry name" value="PRK02406.1"/>
    <property type="match status" value="1"/>
</dbReference>
<keyword evidence="5 17" id="KW-0963">Cytoplasm</keyword>
<evidence type="ECO:0000256" key="13">
    <source>
        <dbReference type="ARBA" id="ARBA00023125"/>
    </source>
</evidence>
<dbReference type="FunFam" id="3.40.1170.60:FF:000001">
    <property type="entry name" value="DNA polymerase IV"/>
    <property type="match status" value="1"/>
</dbReference>
<dbReference type="FunFam" id="1.10.150.20:FF:000019">
    <property type="entry name" value="DNA polymerase IV"/>
    <property type="match status" value="1"/>
</dbReference>
<keyword evidence="14 17" id="KW-0234">DNA repair</keyword>
<name>A0A1G6TV38_9PROT</name>
<keyword evidence="8 17" id="KW-0235">DNA replication</keyword>
<dbReference type="SUPFAM" id="SSF100879">
    <property type="entry name" value="Lesion bypass DNA polymerase (Y-family), little finger domain"/>
    <property type="match status" value="1"/>
</dbReference>
<dbReference type="Pfam" id="PF11799">
    <property type="entry name" value="IMS_C"/>
    <property type="match status" value="1"/>
</dbReference>
<evidence type="ECO:0000313" key="20">
    <source>
        <dbReference type="EMBL" id="SDD32175.1"/>
    </source>
</evidence>
<keyword evidence="12 17" id="KW-0239">DNA-directed DNA polymerase</keyword>
<dbReference type="InterPro" id="IPR043502">
    <property type="entry name" value="DNA/RNA_pol_sf"/>
</dbReference>
<dbReference type="PANTHER" id="PTHR11076:SF33">
    <property type="entry name" value="DNA POLYMERASE KAPPA"/>
    <property type="match status" value="1"/>
</dbReference>
<dbReference type="GO" id="GO:0006261">
    <property type="term" value="P:DNA-templated DNA replication"/>
    <property type="evidence" value="ECO:0007669"/>
    <property type="project" value="UniProtKB-UniRule"/>
</dbReference>
<dbReference type="InterPro" id="IPR001126">
    <property type="entry name" value="UmuC"/>
</dbReference>
<keyword evidence="7 17" id="KW-0548">Nucleotidyltransferase</keyword>
<evidence type="ECO:0000256" key="11">
    <source>
        <dbReference type="ARBA" id="ARBA00022842"/>
    </source>
</evidence>
<dbReference type="Gene3D" id="3.30.1490.100">
    <property type="entry name" value="DNA polymerase, Y-family, little finger domain"/>
    <property type="match status" value="1"/>
</dbReference>
<comment type="similarity">
    <text evidence="2 17">Belongs to the DNA polymerase type-Y family.</text>
</comment>
<dbReference type="GO" id="GO:0009432">
    <property type="term" value="P:SOS response"/>
    <property type="evidence" value="ECO:0007669"/>
    <property type="project" value="TreeGrafter"/>
</dbReference>
<feature type="active site" evidence="17">
    <location>
        <position position="130"/>
    </location>
</feature>
<dbReference type="FunFam" id="3.30.1490.100:FF:000004">
    <property type="entry name" value="DNA polymerase IV"/>
    <property type="match status" value="1"/>
</dbReference>
<evidence type="ECO:0000256" key="4">
    <source>
        <dbReference type="ARBA" id="ARBA00022457"/>
    </source>
</evidence>
<dbReference type="InterPro" id="IPR022880">
    <property type="entry name" value="DNApol_IV"/>
</dbReference>
<keyword evidence="6 17" id="KW-0808">Transferase</keyword>
<evidence type="ECO:0000256" key="1">
    <source>
        <dbReference type="ARBA" id="ARBA00004496"/>
    </source>
</evidence>
<evidence type="ECO:0000256" key="16">
    <source>
        <dbReference type="ARBA" id="ARBA00049244"/>
    </source>
</evidence>
<evidence type="ECO:0000256" key="8">
    <source>
        <dbReference type="ARBA" id="ARBA00022705"/>
    </source>
</evidence>
<dbReference type="InterPro" id="IPR050116">
    <property type="entry name" value="DNA_polymerase-Y"/>
</dbReference>
<dbReference type="GO" id="GO:0006281">
    <property type="term" value="P:DNA repair"/>
    <property type="evidence" value="ECO:0007669"/>
    <property type="project" value="UniProtKB-UniRule"/>
</dbReference>
<dbReference type="Gene3D" id="3.30.70.270">
    <property type="match status" value="1"/>
</dbReference>
<dbReference type="PANTHER" id="PTHR11076">
    <property type="entry name" value="DNA REPAIR POLYMERASE UMUC / TRANSFERASE FAMILY MEMBER"/>
    <property type="match status" value="1"/>
</dbReference>
<evidence type="ECO:0000256" key="17">
    <source>
        <dbReference type="HAMAP-Rule" id="MF_01113"/>
    </source>
</evidence>
<dbReference type="GO" id="GO:0005829">
    <property type="term" value="C:cytosol"/>
    <property type="evidence" value="ECO:0007669"/>
    <property type="project" value="TreeGrafter"/>
</dbReference>
<evidence type="ECO:0000256" key="5">
    <source>
        <dbReference type="ARBA" id="ARBA00022490"/>
    </source>
</evidence>
<evidence type="ECO:0000256" key="3">
    <source>
        <dbReference type="ARBA" id="ARBA00011245"/>
    </source>
</evidence>
<dbReference type="EMBL" id="FMZX01000006">
    <property type="protein sequence ID" value="SDD32175.1"/>
    <property type="molecule type" value="Genomic_DNA"/>
</dbReference>
<dbReference type="InterPro" id="IPR017961">
    <property type="entry name" value="DNA_pol_Y-fam_little_finger"/>
</dbReference>
<evidence type="ECO:0000256" key="18">
    <source>
        <dbReference type="SAM" id="MobiDB-lite"/>
    </source>
</evidence>
<feature type="binding site" evidence="17">
    <location>
        <position position="35"/>
    </location>
    <ligand>
        <name>Mg(2+)</name>
        <dbReference type="ChEBI" id="CHEBI:18420"/>
    </ligand>
</feature>
<dbReference type="Proteomes" id="UP000198925">
    <property type="component" value="Unassembled WGS sequence"/>
</dbReference>
<evidence type="ECO:0000313" key="21">
    <source>
        <dbReference type="Proteomes" id="UP000198925"/>
    </source>
</evidence>
<keyword evidence="21" id="KW-1185">Reference proteome</keyword>
<dbReference type="CDD" id="cd03586">
    <property type="entry name" value="PolY_Pol_IV_kappa"/>
    <property type="match status" value="1"/>
</dbReference>
<evidence type="ECO:0000256" key="15">
    <source>
        <dbReference type="ARBA" id="ARBA00025589"/>
    </source>
</evidence>
<evidence type="ECO:0000256" key="7">
    <source>
        <dbReference type="ARBA" id="ARBA00022695"/>
    </source>
</evidence>
<protein>
    <recommendedName>
        <fullName evidence="17">DNA polymerase IV</fullName>
        <shortName evidence="17">Pol IV</shortName>
        <ecNumber evidence="17">2.7.7.7</ecNumber>
    </recommendedName>
</protein>
<proteinExistence type="inferred from homology"/>
<dbReference type="GO" id="GO:0003684">
    <property type="term" value="F:damaged DNA binding"/>
    <property type="evidence" value="ECO:0007669"/>
    <property type="project" value="InterPro"/>
</dbReference>
<reference evidence="20 21" key="1">
    <citation type="submission" date="2016-10" db="EMBL/GenBank/DDBJ databases">
        <authorList>
            <person name="de Groot N.N."/>
        </authorList>
    </citation>
    <scope>NUCLEOTIDE SEQUENCE [LARGE SCALE GENOMIC DNA]</scope>
    <source>
        <strain evidence="20 21">CPCC 100156</strain>
    </source>
</reference>
<dbReference type="HAMAP" id="MF_01113">
    <property type="entry name" value="DNApol_IV"/>
    <property type="match status" value="1"/>
</dbReference>
<dbReference type="Gene3D" id="1.10.150.20">
    <property type="entry name" value="5' to 3' exonuclease, C-terminal subdomain"/>
    <property type="match status" value="1"/>
</dbReference>
<comment type="function">
    <text evidence="15 17">Poorly processive, error-prone DNA polymerase involved in untargeted mutagenesis. Copies undamaged DNA at stalled replication forks, which arise in vivo from mismatched or misaligned primer ends. These misaligned primers can be extended by PolIV. Exhibits no 3'-5' exonuclease (proofreading) activity. May be involved in translesional synthesis, in conjunction with the beta clamp from PolIII.</text>
</comment>
<sequence length="381" mass="41709">MSDASHDASQGKIDQAGRNGAAAEVVRPRKIIHIDMDAFYASVEQRDNPALRSLPVAVGGSRERGVVAAASYEARKFGVHSAMPSVTARRKCPELIFVPPRFDVYKAVSLQIRGIFAEYTPMIEPLSLDEAYLDVTENLPGIATATEIAQRIRARIRQETALTASAGVSYNKFLAKLASDHRKPDGLFVITPRMGPAYVEDLPVSKFHGVGPATAARMNQLGIQTGLDLRAHSLAFLQQHFGKAGAYYYWIARAIDDRPVRPDRIRKSVGAENTFSADLFTLGEAHGALQPIFQKVWCYCDSTGIRGRTVTLKVKYADFSQATRSRTAAAPISSQHELERVGLALLEPLFPVPKGIRLLGITLSTLNDQPRQTAAQLRLSV</sequence>
<keyword evidence="10 17" id="KW-0227">DNA damage</keyword>
<gene>
    <name evidence="17" type="primary">dinB</name>
    <name evidence="20" type="ORF">SAMN04487779_1006181</name>
</gene>
<dbReference type="EC" id="2.7.7.7" evidence="17"/>
<evidence type="ECO:0000256" key="2">
    <source>
        <dbReference type="ARBA" id="ARBA00010945"/>
    </source>
</evidence>
<dbReference type="PROSITE" id="PS50173">
    <property type="entry name" value="UMUC"/>
    <property type="match status" value="1"/>
</dbReference>